<dbReference type="AlphaFoldDB" id="V9EZZ2"/>
<dbReference type="EMBL" id="ANIZ01001848">
    <property type="protein sequence ID" value="ETI44381.1"/>
    <property type="molecule type" value="Genomic_DNA"/>
</dbReference>
<comment type="caution">
    <text evidence="3">The sequence shown here is derived from an EMBL/GenBank/DDBJ whole genome shotgun (WGS) entry which is preliminary data.</text>
</comment>
<dbReference type="Proteomes" id="UP000018721">
    <property type="component" value="Unassembled WGS sequence"/>
</dbReference>
<evidence type="ECO:0000313" key="3">
    <source>
        <dbReference type="EMBL" id="ETI44381.1"/>
    </source>
</evidence>
<proteinExistence type="predicted"/>
<keyword evidence="1" id="KW-0233">DNA recombination</keyword>
<dbReference type="GO" id="GO:0015074">
    <property type="term" value="P:DNA integration"/>
    <property type="evidence" value="ECO:0007669"/>
    <property type="project" value="InterPro"/>
</dbReference>
<dbReference type="InterPro" id="IPR011010">
    <property type="entry name" value="DNA_brk_join_enz"/>
</dbReference>
<feature type="region of interest" description="Disordered" evidence="2">
    <location>
        <begin position="577"/>
        <end position="596"/>
    </location>
</feature>
<dbReference type="GO" id="GO:0003677">
    <property type="term" value="F:DNA binding"/>
    <property type="evidence" value="ECO:0007669"/>
    <property type="project" value="InterPro"/>
</dbReference>
<feature type="compositionally biased region" description="Low complexity" evidence="2">
    <location>
        <begin position="610"/>
        <end position="619"/>
    </location>
</feature>
<accession>V9EZZ2</accession>
<feature type="non-terminal residue" evidence="3">
    <location>
        <position position="896"/>
    </location>
</feature>
<dbReference type="Gene3D" id="1.10.443.10">
    <property type="entry name" value="Intergrase catalytic core"/>
    <property type="match status" value="1"/>
</dbReference>
<name>V9EZZ2_PHYNI</name>
<dbReference type="InterPro" id="IPR052055">
    <property type="entry name" value="Hepadnavirus_pol/RT"/>
</dbReference>
<evidence type="ECO:0000256" key="2">
    <source>
        <dbReference type="SAM" id="MobiDB-lite"/>
    </source>
</evidence>
<sequence>MMTLDQTKHFIQQRQLLQDYEHLDLMVQIATSGFKAEWSERLPRTRSCPSNHRSADCHSAGVRAKILEGEAVGTYMVVDEKLLERWHVTISPFGAVPKSDARNMHAIRLIHDLAFPLDDCVNSHTIQSSLPYVPYQPFSALAERIEHLAAVHPGVRILILKGDVQGAFRHLRQHAPDVHRMGGRLGPLQAGVIDLSAPFGWTGSPALYSVFGRAISTIVGRESPASMWPGHPDATPFFAYEWVDDHGMMESDLGERCAVAEDTLRLAMLAVLGPTAINESKFTTWSTKARVLSLDWDSGARTVSMPPDKVKKAITRVNRAAAAARICMVDLQRLLGSLRHVATCLRAARPFYQRLSMLCAAAPRHGCTTISSWAAEDLRWFGSILRSGGLCQVPTRLFGTLPQPDVHVYMDASGNGLCLLDPNWQRYVVLSFDDGELANASFDINVHEQFAVALACLMFGQSWHEAHAPEWPHIRCWSDNQTTVSRPNKLSARHPLAQELNRSIGFAEATWRLRVSTGHLPGSWNYVADAGSRLHLPVYRQVFTNCVNMWSQVPVPQHIRRIYTTFSSSFRPHHWPLAQDGSTTGHGDSGARGVDSAVNRASSPAIQTISLSSSCSSPSRAGEESRPPSSIPRRPCCPNVAISLGIIKCGTATQCTSRTDITSLCLGCVGCQPHRSAENQSPSPTFARFAPVSTSVHPATASYGGGGGAAVLGYFFLMRRSEYLGIDGSATWFGIRRGDVAVTDINGRPTDIKSKCSHVTISFRGSKTDQVGESTSRTLAVSSVPWLCPVRAARALLIENSKLPPSAPLCWANGAILPASALDRVIKLAAEACGDDSSKFGTHSFRAGGVTALYEAGCDDSTIKLHGRWSSDCFQRYIHVDVGSRDQLAEMVATTT</sequence>
<dbReference type="PANTHER" id="PTHR33050:SF7">
    <property type="entry name" value="RIBONUCLEASE H"/>
    <property type="match status" value="1"/>
</dbReference>
<dbReference type="OrthoDB" id="129591at2759"/>
<evidence type="ECO:0008006" key="5">
    <source>
        <dbReference type="Google" id="ProtNLM"/>
    </source>
</evidence>
<protein>
    <recommendedName>
        <fullName evidence="5">Tyr recombinase domain-containing protein</fullName>
    </recommendedName>
</protein>
<reference evidence="3 4" key="1">
    <citation type="submission" date="2013-11" db="EMBL/GenBank/DDBJ databases">
        <title>The Genome Sequence of Phytophthora parasitica P1569.</title>
        <authorList>
            <consortium name="The Broad Institute Genomics Platform"/>
            <person name="Russ C."/>
            <person name="Tyler B."/>
            <person name="Panabieres F."/>
            <person name="Shan W."/>
            <person name="Tripathy S."/>
            <person name="Grunwald N."/>
            <person name="Machado M."/>
            <person name="Johnson C.S."/>
            <person name="Arredondo F."/>
            <person name="Hong C."/>
            <person name="Coffey M."/>
            <person name="Young S.K."/>
            <person name="Zeng Q."/>
            <person name="Gargeya S."/>
            <person name="Fitzgerald M."/>
            <person name="Abouelleil A."/>
            <person name="Alvarado L."/>
            <person name="Chapman S.B."/>
            <person name="Gainer-Dewar J."/>
            <person name="Goldberg J."/>
            <person name="Griggs A."/>
            <person name="Gujja S."/>
            <person name="Hansen M."/>
            <person name="Howarth C."/>
            <person name="Imamovic A."/>
            <person name="Ireland A."/>
            <person name="Larimer J."/>
            <person name="McCowan C."/>
            <person name="Murphy C."/>
            <person name="Pearson M."/>
            <person name="Poon T.W."/>
            <person name="Priest M."/>
            <person name="Roberts A."/>
            <person name="Saif S."/>
            <person name="Shea T."/>
            <person name="Sykes S."/>
            <person name="Wortman J."/>
            <person name="Nusbaum C."/>
            <person name="Birren B."/>
        </authorList>
    </citation>
    <scope>NUCLEOTIDE SEQUENCE [LARGE SCALE GENOMIC DNA]</scope>
    <source>
        <strain evidence="3 4">P1569</strain>
    </source>
</reference>
<dbReference type="GO" id="GO:0006310">
    <property type="term" value="P:DNA recombination"/>
    <property type="evidence" value="ECO:0007669"/>
    <property type="project" value="UniProtKB-KW"/>
</dbReference>
<feature type="region of interest" description="Disordered" evidence="2">
    <location>
        <begin position="609"/>
        <end position="632"/>
    </location>
</feature>
<dbReference type="SUPFAM" id="SSF56349">
    <property type="entry name" value="DNA breaking-rejoining enzymes"/>
    <property type="match status" value="1"/>
</dbReference>
<dbReference type="InterPro" id="IPR013762">
    <property type="entry name" value="Integrase-like_cat_sf"/>
</dbReference>
<keyword evidence="4" id="KW-1185">Reference proteome</keyword>
<evidence type="ECO:0000256" key="1">
    <source>
        <dbReference type="ARBA" id="ARBA00023172"/>
    </source>
</evidence>
<dbReference type="PANTHER" id="PTHR33050">
    <property type="entry name" value="REVERSE TRANSCRIPTASE DOMAIN-CONTAINING PROTEIN"/>
    <property type="match status" value="1"/>
</dbReference>
<dbReference type="HOGENOM" id="CLU_019342_0_0_1"/>
<organism evidence="3 4">
    <name type="scientific">Phytophthora nicotianae P1569</name>
    <dbReference type="NCBI Taxonomy" id="1317065"/>
    <lineage>
        <taxon>Eukaryota</taxon>
        <taxon>Sar</taxon>
        <taxon>Stramenopiles</taxon>
        <taxon>Oomycota</taxon>
        <taxon>Peronosporomycetes</taxon>
        <taxon>Peronosporales</taxon>
        <taxon>Peronosporaceae</taxon>
        <taxon>Phytophthora</taxon>
    </lineage>
</organism>
<evidence type="ECO:0000313" key="4">
    <source>
        <dbReference type="Proteomes" id="UP000018721"/>
    </source>
</evidence>
<gene>
    <name evidence="3" type="ORF">F443_10920</name>
</gene>